<feature type="region of interest" description="Disordered" evidence="1">
    <location>
        <begin position="1"/>
        <end position="68"/>
    </location>
</feature>
<protein>
    <submittedName>
        <fullName evidence="2">Uncharacterized protein</fullName>
    </submittedName>
</protein>
<dbReference type="EMBL" id="KN818426">
    <property type="protein sequence ID" value="KIL56370.1"/>
    <property type="molecule type" value="Genomic_DNA"/>
</dbReference>
<dbReference type="AlphaFoldDB" id="A0A0C2S157"/>
<keyword evidence="3" id="KW-1185">Reference proteome</keyword>
<accession>A0A0C2S157</accession>
<organism evidence="2 3">
    <name type="scientific">Amanita muscaria (strain Koide BX008)</name>
    <dbReference type="NCBI Taxonomy" id="946122"/>
    <lineage>
        <taxon>Eukaryota</taxon>
        <taxon>Fungi</taxon>
        <taxon>Dikarya</taxon>
        <taxon>Basidiomycota</taxon>
        <taxon>Agaricomycotina</taxon>
        <taxon>Agaricomycetes</taxon>
        <taxon>Agaricomycetidae</taxon>
        <taxon>Agaricales</taxon>
        <taxon>Pluteineae</taxon>
        <taxon>Amanitaceae</taxon>
        <taxon>Amanita</taxon>
    </lineage>
</organism>
<proteinExistence type="predicted"/>
<feature type="compositionally biased region" description="Basic and acidic residues" evidence="1">
    <location>
        <begin position="37"/>
        <end position="50"/>
    </location>
</feature>
<dbReference type="InParanoid" id="A0A0C2S157"/>
<dbReference type="HOGENOM" id="CLU_2049094_0_0_1"/>
<reference evidence="2 3" key="1">
    <citation type="submission" date="2014-04" db="EMBL/GenBank/DDBJ databases">
        <title>Evolutionary Origins and Diversification of the Mycorrhizal Mutualists.</title>
        <authorList>
            <consortium name="DOE Joint Genome Institute"/>
            <consortium name="Mycorrhizal Genomics Consortium"/>
            <person name="Kohler A."/>
            <person name="Kuo A."/>
            <person name="Nagy L.G."/>
            <person name="Floudas D."/>
            <person name="Copeland A."/>
            <person name="Barry K.W."/>
            <person name="Cichocki N."/>
            <person name="Veneault-Fourrey C."/>
            <person name="LaButti K."/>
            <person name="Lindquist E.A."/>
            <person name="Lipzen A."/>
            <person name="Lundell T."/>
            <person name="Morin E."/>
            <person name="Murat C."/>
            <person name="Riley R."/>
            <person name="Ohm R."/>
            <person name="Sun H."/>
            <person name="Tunlid A."/>
            <person name="Henrissat B."/>
            <person name="Grigoriev I.V."/>
            <person name="Hibbett D.S."/>
            <person name="Martin F."/>
        </authorList>
    </citation>
    <scope>NUCLEOTIDE SEQUENCE [LARGE SCALE GENOMIC DNA]</scope>
    <source>
        <strain evidence="2 3">Koide BX008</strain>
    </source>
</reference>
<evidence type="ECO:0000313" key="2">
    <source>
        <dbReference type="EMBL" id="KIL56370.1"/>
    </source>
</evidence>
<dbReference type="OrthoDB" id="3070904at2759"/>
<name>A0A0C2S157_AMAMK</name>
<evidence type="ECO:0000313" key="3">
    <source>
        <dbReference type="Proteomes" id="UP000054549"/>
    </source>
</evidence>
<evidence type="ECO:0000256" key="1">
    <source>
        <dbReference type="SAM" id="MobiDB-lite"/>
    </source>
</evidence>
<dbReference type="Proteomes" id="UP000054549">
    <property type="component" value="Unassembled WGS sequence"/>
</dbReference>
<sequence length="120" mass="12909">MEAVGKDDSTIVAKEGNDEEGDSALRAIEEKDEEGEKEVKEVKEKKRGNDMEGIEGVQDGDVPLEGSSRVTGGVLRGRAVGNVFSLADSDMLQELPLGSSLVPLVASLPLGPRFWVLLWE</sequence>
<gene>
    <name evidence="2" type="ORF">M378DRAFT_17139</name>
</gene>